<protein>
    <recommendedName>
        <fullName evidence="1">DUF6891 domain-containing protein</fullName>
    </recommendedName>
</protein>
<comment type="caution">
    <text evidence="2">The sequence shown here is derived from an EMBL/GenBank/DDBJ whole genome shotgun (WGS) entry which is preliminary data.</text>
</comment>
<name>A0A7Y7B443_STRMO</name>
<accession>A0A7Y7B443</accession>
<feature type="domain" description="DUF6891" evidence="1">
    <location>
        <begin position="122"/>
        <end position="313"/>
    </location>
</feature>
<dbReference type="EMBL" id="JABBXF010000025">
    <property type="protein sequence ID" value="NVK78489.1"/>
    <property type="molecule type" value="Genomic_DNA"/>
</dbReference>
<sequence length="317" mass="34266">MLPITVNTEPGEVLSPLTAEQLAGLIGRLGGEGDRFAVAERTGGGADHYIQTWHEGDGPYEVEYRDGSPERHFGARMSSAEEVTAVFVAWAGQAEGWAGGHAWQRVELSEDAPGEGADDLDPELLEEAEEQARLLVRCGFDTPDEVAEDVSDYFHDEGVTPVSPAAARRIVERLWQEQLAEQANWPQVTDVDRLETAFAALGAAGITARMHFTCCSKCGLEEIRDEAAEGDRGFVFFHYQHTERAAEGHGLWLLYGGYEVGTAGAEDGAEDGGATAAVGREIVTALTEAGLTAEWDGDPDRAICVAPLVWRKRVQPL</sequence>
<dbReference type="AlphaFoldDB" id="A0A7Y7B443"/>
<reference evidence="2 3" key="1">
    <citation type="submission" date="2020-04" db="EMBL/GenBank/DDBJ databases">
        <title>Draft Genome Sequence of Streptomyces morookaense DSM 40503, an 8-azaguanine-producing strain.</title>
        <authorList>
            <person name="Qi J."/>
            <person name="Gao J.-M."/>
        </authorList>
    </citation>
    <scope>NUCLEOTIDE SEQUENCE [LARGE SCALE GENOMIC DNA]</scope>
    <source>
        <strain evidence="2 3">DSM 40503</strain>
    </source>
</reference>
<evidence type="ECO:0000313" key="3">
    <source>
        <dbReference type="Proteomes" id="UP000587462"/>
    </source>
</evidence>
<dbReference type="Proteomes" id="UP000587462">
    <property type="component" value="Unassembled WGS sequence"/>
</dbReference>
<dbReference type="RefSeq" id="WP_171080658.1">
    <property type="nucleotide sequence ID" value="NZ_BNBU01000005.1"/>
</dbReference>
<proteinExistence type="predicted"/>
<organism evidence="2 3">
    <name type="scientific">Streptomyces morookaense</name>
    <name type="common">Streptoverticillium morookaense</name>
    <dbReference type="NCBI Taxonomy" id="1970"/>
    <lineage>
        <taxon>Bacteria</taxon>
        <taxon>Bacillati</taxon>
        <taxon>Actinomycetota</taxon>
        <taxon>Actinomycetes</taxon>
        <taxon>Kitasatosporales</taxon>
        <taxon>Streptomycetaceae</taxon>
        <taxon>Streptomyces</taxon>
    </lineage>
</organism>
<gene>
    <name evidence="2" type="ORF">HG542_12515</name>
</gene>
<keyword evidence="3" id="KW-1185">Reference proteome</keyword>
<evidence type="ECO:0000313" key="2">
    <source>
        <dbReference type="EMBL" id="NVK78489.1"/>
    </source>
</evidence>
<evidence type="ECO:0000259" key="1">
    <source>
        <dbReference type="Pfam" id="PF21831"/>
    </source>
</evidence>
<dbReference type="Pfam" id="PF21831">
    <property type="entry name" value="DUF6891"/>
    <property type="match status" value="1"/>
</dbReference>
<dbReference type="InterPro" id="IPR054186">
    <property type="entry name" value="DUF6891"/>
</dbReference>